<proteinExistence type="predicted"/>
<keyword evidence="2" id="KW-1185">Reference proteome</keyword>
<sequence length="64" mass="7479">GRLWLWNRRRDFGQSHNYVPRPPTHSPPILITRMISPTYSKFRRYAWSALNLAVNLCPTKATPA</sequence>
<dbReference type="Proteomes" id="UP001476798">
    <property type="component" value="Unassembled WGS sequence"/>
</dbReference>
<protein>
    <submittedName>
        <fullName evidence="1">Uncharacterized protein</fullName>
    </submittedName>
</protein>
<accession>A0ABV0MJ83</accession>
<gene>
    <name evidence="1" type="ORF">GOODEAATRI_019042</name>
</gene>
<organism evidence="1 2">
    <name type="scientific">Goodea atripinnis</name>
    <dbReference type="NCBI Taxonomy" id="208336"/>
    <lineage>
        <taxon>Eukaryota</taxon>
        <taxon>Metazoa</taxon>
        <taxon>Chordata</taxon>
        <taxon>Craniata</taxon>
        <taxon>Vertebrata</taxon>
        <taxon>Euteleostomi</taxon>
        <taxon>Actinopterygii</taxon>
        <taxon>Neopterygii</taxon>
        <taxon>Teleostei</taxon>
        <taxon>Neoteleostei</taxon>
        <taxon>Acanthomorphata</taxon>
        <taxon>Ovalentaria</taxon>
        <taxon>Atherinomorphae</taxon>
        <taxon>Cyprinodontiformes</taxon>
        <taxon>Goodeidae</taxon>
        <taxon>Goodea</taxon>
    </lineage>
</organism>
<reference evidence="1 2" key="1">
    <citation type="submission" date="2021-06" db="EMBL/GenBank/DDBJ databases">
        <authorList>
            <person name="Palmer J.M."/>
        </authorList>
    </citation>
    <scope>NUCLEOTIDE SEQUENCE [LARGE SCALE GENOMIC DNA]</scope>
    <source>
        <strain evidence="1 2">GA_2019</strain>
        <tissue evidence="1">Muscle</tissue>
    </source>
</reference>
<feature type="non-terminal residue" evidence="1">
    <location>
        <position position="1"/>
    </location>
</feature>
<evidence type="ECO:0000313" key="2">
    <source>
        <dbReference type="Proteomes" id="UP001476798"/>
    </source>
</evidence>
<name>A0ABV0MJ83_9TELE</name>
<dbReference type="EMBL" id="JAHRIO010001661">
    <property type="protein sequence ID" value="MEQ2159097.1"/>
    <property type="molecule type" value="Genomic_DNA"/>
</dbReference>
<evidence type="ECO:0000313" key="1">
    <source>
        <dbReference type="EMBL" id="MEQ2159097.1"/>
    </source>
</evidence>
<comment type="caution">
    <text evidence="1">The sequence shown here is derived from an EMBL/GenBank/DDBJ whole genome shotgun (WGS) entry which is preliminary data.</text>
</comment>